<organism evidence="2 3">
    <name type="scientific">Pseudomonas baltica</name>
    <dbReference type="NCBI Taxonomy" id="2762576"/>
    <lineage>
        <taxon>Bacteria</taxon>
        <taxon>Pseudomonadati</taxon>
        <taxon>Pseudomonadota</taxon>
        <taxon>Gammaproteobacteria</taxon>
        <taxon>Pseudomonadales</taxon>
        <taxon>Pseudomonadaceae</taxon>
        <taxon>Pseudomonas</taxon>
    </lineage>
</organism>
<dbReference type="RefSeq" id="WP_185793104.1">
    <property type="nucleotide sequence ID" value="NZ_JACMYH010000001.1"/>
</dbReference>
<keyword evidence="3" id="KW-1185">Reference proteome</keyword>
<comment type="caution">
    <text evidence="2">The sequence shown here is derived from an EMBL/GenBank/DDBJ whole genome shotgun (WGS) entry which is preliminary data.</text>
</comment>
<evidence type="ECO:0000313" key="2">
    <source>
        <dbReference type="EMBL" id="MBC2676918.1"/>
    </source>
</evidence>
<evidence type="ECO:0000256" key="1">
    <source>
        <dbReference type="SAM" id="MobiDB-lite"/>
    </source>
</evidence>
<proteinExistence type="predicted"/>
<dbReference type="AlphaFoldDB" id="A0A7X1KRS8"/>
<name>A0A7X1KRS8_9PSED</name>
<gene>
    <name evidence="2" type="ORF">H7993_00810</name>
</gene>
<protein>
    <submittedName>
        <fullName evidence="2">Uncharacterized protein</fullName>
    </submittedName>
</protein>
<dbReference type="Proteomes" id="UP000546173">
    <property type="component" value="Unassembled WGS sequence"/>
</dbReference>
<accession>A0A7X1KRS8</accession>
<sequence>MSETERRALGVALETNRRASGAAMELSRRAIGPAMEAERRGSGTQIADDIQRLGGVQRRSTTLSRIERRGGIGGQTGSGVWAAPNVGTGGGIASPLTEADYTKREYWPDGILSSDGLFNMPALKTLVMTDNDGASVTVNFAKPVTPAKVP</sequence>
<reference evidence="2 3" key="1">
    <citation type="submission" date="2020-08" db="EMBL/GenBank/DDBJ databases">
        <title>Pseudomonas sp. nov.</title>
        <authorList>
            <person name="Gieschler S."/>
            <person name="Fiedler G."/>
            <person name="Brinks E."/>
            <person name="Boehnlein C."/>
            <person name="Franz C.M.A.P."/>
            <person name="Kabisch J."/>
        </authorList>
    </citation>
    <scope>NUCLEOTIDE SEQUENCE [LARGE SCALE GENOMIC DNA]</scope>
    <source>
        <strain evidence="2 3">MBT-2</strain>
    </source>
</reference>
<dbReference type="EMBL" id="JACMYH010000001">
    <property type="protein sequence ID" value="MBC2676918.1"/>
    <property type="molecule type" value="Genomic_DNA"/>
</dbReference>
<evidence type="ECO:0000313" key="3">
    <source>
        <dbReference type="Proteomes" id="UP000546173"/>
    </source>
</evidence>
<feature type="region of interest" description="Disordered" evidence="1">
    <location>
        <begin position="68"/>
        <end position="87"/>
    </location>
</feature>